<keyword evidence="3" id="KW-1185">Reference proteome</keyword>
<organism evidence="2 3">
    <name type="scientific">Halostagnicola kamekurae</name>
    <dbReference type="NCBI Taxonomy" id="619731"/>
    <lineage>
        <taxon>Archaea</taxon>
        <taxon>Methanobacteriati</taxon>
        <taxon>Methanobacteriota</taxon>
        <taxon>Stenosarchaea group</taxon>
        <taxon>Halobacteria</taxon>
        <taxon>Halobacteriales</taxon>
        <taxon>Natrialbaceae</taxon>
        <taxon>Halostagnicola</taxon>
    </lineage>
</organism>
<keyword evidence="1" id="KW-0472">Membrane</keyword>
<proteinExistence type="predicted"/>
<accession>A0A1I6UCM0</accession>
<sequence length="216" mass="23286">MIRATNREYLDTSDTGTLTRISGDVTQNNGKSLVAPFSGTDCVALRYQIEERRFSALYLFPWYVTVHEATGAVTFDVQTETGTIPVVEPARTVALSTEVVPTTGSATDPPERIQQFEQESDNVPPSTVWRDPPSVVRPLFSVLSIGTRRYSEQRAAVGDKLTVVGRVTDGGSGIDPLVVSDRSPAETVFRMAKTSLGGLLIGVVGLLLGIFLVLGL</sequence>
<dbReference type="AlphaFoldDB" id="A0A1I6UCM0"/>
<feature type="transmembrane region" description="Helical" evidence="1">
    <location>
        <begin position="196"/>
        <end position="214"/>
    </location>
</feature>
<dbReference type="Proteomes" id="UP000199199">
    <property type="component" value="Unassembled WGS sequence"/>
</dbReference>
<evidence type="ECO:0000256" key="1">
    <source>
        <dbReference type="SAM" id="Phobius"/>
    </source>
</evidence>
<protein>
    <submittedName>
        <fullName evidence="2">Uncharacterized protein</fullName>
    </submittedName>
</protein>
<keyword evidence="1" id="KW-1133">Transmembrane helix</keyword>
<gene>
    <name evidence="2" type="ORF">SAMN04488556_3741</name>
</gene>
<reference evidence="3" key="1">
    <citation type="submission" date="2016-10" db="EMBL/GenBank/DDBJ databases">
        <authorList>
            <person name="Varghese N."/>
            <person name="Submissions S."/>
        </authorList>
    </citation>
    <scope>NUCLEOTIDE SEQUENCE [LARGE SCALE GENOMIC DNA]</scope>
    <source>
        <strain evidence="3">DSM 22427</strain>
    </source>
</reference>
<evidence type="ECO:0000313" key="2">
    <source>
        <dbReference type="EMBL" id="SFS99057.1"/>
    </source>
</evidence>
<dbReference type="EMBL" id="FOZS01000004">
    <property type="protein sequence ID" value="SFS99057.1"/>
    <property type="molecule type" value="Genomic_DNA"/>
</dbReference>
<keyword evidence="1" id="KW-0812">Transmembrane</keyword>
<name>A0A1I6UCM0_9EURY</name>
<evidence type="ECO:0000313" key="3">
    <source>
        <dbReference type="Proteomes" id="UP000199199"/>
    </source>
</evidence>